<reference evidence="2" key="1">
    <citation type="submission" date="2021-01" db="EMBL/GenBank/DDBJ databases">
        <authorList>
            <person name="Corre E."/>
            <person name="Pelletier E."/>
            <person name="Niang G."/>
            <person name="Scheremetjew M."/>
            <person name="Finn R."/>
            <person name="Kale V."/>
            <person name="Holt S."/>
            <person name="Cochrane G."/>
            <person name="Meng A."/>
            <person name="Brown T."/>
            <person name="Cohen L."/>
        </authorList>
    </citation>
    <scope>NUCLEOTIDE SEQUENCE</scope>
    <source>
        <strain evidence="2">379</strain>
    </source>
</reference>
<evidence type="ECO:0000313" key="2">
    <source>
        <dbReference type="EMBL" id="CAE0568485.1"/>
    </source>
</evidence>
<name>A0A7S3WPW6_EMIHU</name>
<gene>
    <name evidence="2" type="ORF">EHUX00137_LOCUS29030</name>
</gene>
<evidence type="ECO:0000256" key="1">
    <source>
        <dbReference type="SAM" id="MobiDB-lite"/>
    </source>
</evidence>
<proteinExistence type="predicted"/>
<dbReference type="EMBL" id="HBIR01037172">
    <property type="protein sequence ID" value="CAE0568485.1"/>
    <property type="molecule type" value="Transcribed_RNA"/>
</dbReference>
<feature type="compositionally biased region" description="Low complexity" evidence="1">
    <location>
        <begin position="177"/>
        <end position="187"/>
    </location>
</feature>
<sequence length="838" mass="90239">MSGARALRALLRDSGIGDVAAADIFVKLNDQNIELVDLLSATAGPHNDPWQAPDASLRAACLDAISDKERAGWCFRKILLVLSTRRGAAVAEEAKQAAERARKRAALAAKRATPQAATSSAHHATGIAALPGARWLPPESFAVLPSRGVRPRAPPQDSFRTRLARRGTLAPPPDPAAPSRSAPPAAAVGGSIRSDASAEGGGAGSSDNTAAAAGGWRGVASEMRIFRGAEPDTLSFWEGLVDWRALLQVQPVLLAQACANRKGSLHRLAKGEEATESGFGLWMKTGFMFTHEYLEQYSTLVQLSPEHCGFSSAEVATFEAEQRHREADGQHAEEPFDVLALRRLCVPTLSQHGELLNILIYIRATIVLHMDATPTVTFERVQGLGQILLELSTPERPLVLNAVAPPSAGFCESIDIGINTMLAAEAEGFFAYQQTGYTDLTNASLAGCMMQRCLEQNTDCKGVPVDGLWGFTQAASSSSASSPSSSPSAVPWLKPKEEGGGLRFVPAATLAMSGKECMGMRDFEGEAGCLSAAELKSAADEWGRQQFLGRLVVASVRRETALWRCRWYWQLYEAEGEAGLAEAYSRAASAVRIPDRPACLGTAPTWGTGATRWSFHPLLGQKEASQKIVGVHDMAKTMAAVVEVKEATVWIVKAKLDAPPPVVVPAVQLLDTDRLENVVLPPTYGEIKEASAKRQLSATNYEGGSERPHDEAADKLQLWQEGQQQIHLNLTAFGAVPNMVAKEEVYGTERMVFGGQGPSIARFIAEYQMGSGRVINLRITNNWHALGMWAGWRRSGWDLESWFASQKTRSASLYANALAKVHPARVEPAGAGGKRKRR</sequence>
<organism evidence="2">
    <name type="scientific">Emiliania huxleyi</name>
    <name type="common">Coccolithophore</name>
    <name type="synonym">Pontosphaera huxleyi</name>
    <dbReference type="NCBI Taxonomy" id="2903"/>
    <lineage>
        <taxon>Eukaryota</taxon>
        <taxon>Haptista</taxon>
        <taxon>Haptophyta</taxon>
        <taxon>Prymnesiophyceae</taxon>
        <taxon>Isochrysidales</taxon>
        <taxon>Noelaerhabdaceae</taxon>
        <taxon>Emiliania</taxon>
    </lineage>
</organism>
<feature type="region of interest" description="Disordered" evidence="1">
    <location>
        <begin position="145"/>
        <end position="212"/>
    </location>
</feature>
<protein>
    <submittedName>
        <fullName evidence="2">Uncharacterized protein</fullName>
    </submittedName>
</protein>
<dbReference type="AlphaFoldDB" id="A0A7S3WPW6"/>
<accession>A0A7S3WPW6</accession>